<dbReference type="PANTHER" id="PTHR46696:SF1">
    <property type="entry name" value="CYTOCHROME P450 YJIB-RELATED"/>
    <property type="match status" value="1"/>
</dbReference>
<dbReference type="EMBL" id="JAJAQC010000009">
    <property type="protein sequence ID" value="MDA0564257.1"/>
    <property type="molecule type" value="Genomic_DNA"/>
</dbReference>
<feature type="compositionally biased region" description="Polar residues" evidence="3">
    <location>
        <begin position="1"/>
        <end position="18"/>
    </location>
</feature>
<keyword evidence="2" id="KW-0560">Oxidoreductase</keyword>
<keyword evidence="2" id="KW-0503">Monooxygenase</keyword>
<dbReference type="AlphaFoldDB" id="A0A9X3NIW0"/>
<dbReference type="PROSITE" id="PS00086">
    <property type="entry name" value="CYTOCHROME_P450"/>
    <property type="match status" value="1"/>
</dbReference>
<name>A0A9X3NIW0_9ACTN</name>
<evidence type="ECO:0000256" key="2">
    <source>
        <dbReference type="RuleBase" id="RU000461"/>
    </source>
</evidence>
<evidence type="ECO:0000256" key="1">
    <source>
        <dbReference type="ARBA" id="ARBA00010617"/>
    </source>
</evidence>
<comment type="caution">
    <text evidence="4">The sequence shown here is derived from an EMBL/GenBank/DDBJ whole genome shotgun (WGS) entry which is preliminary data.</text>
</comment>
<dbReference type="GO" id="GO:0004497">
    <property type="term" value="F:monooxygenase activity"/>
    <property type="evidence" value="ECO:0007669"/>
    <property type="project" value="UniProtKB-KW"/>
</dbReference>
<feature type="region of interest" description="Disordered" evidence="3">
    <location>
        <begin position="1"/>
        <end position="22"/>
    </location>
</feature>
<dbReference type="InterPro" id="IPR017972">
    <property type="entry name" value="Cyt_P450_CS"/>
</dbReference>
<dbReference type="GO" id="GO:0005506">
    <property type="term" value="F:iron ion binding"/>
    <property type="evidence" value="ECO:0007669"/>
    <property type="project" value="InterPro"/>
</dbReference>
<reference evidence="4" key="1">
    <citation type="submission" date="2021-10" db="EMBL/GenBank/DDBJ databases">
        <title>Streptomonospora sp. nov., isolated from mangrove soil.</title>
        <authorList>
            <person name="Chen X."/>
            <person name="Ge X."/>
            <person name="Liu W."/>
        </authorList>
    </citation>
    <scope>NUCLEOTIDE SEQUENCE</scope>
    <source>
        <strain evidence="4">S1-112</strain>
    </source>
</reference>
<dbReference type="RefSeq" id="WP_270071545.1">
    <property type="nucleotide sequence ID" value="NZ_JAJAQC010000009.1"/>
</dbReference>
<dbReference type="SUPFAM" id="SSF48264">
    <property type="entry name" value="Cytochrome P450"/>
    <property type="match status" value="1"/>
</dbReference>
<dbReference type="InterPro" id="IPR001128">
    <property type="entry name" value="Cyt_P450"/>
</dbReference>
<dbReference type="PANTHER" id="PTHR46696">
    <property type="entry name" value="P450, PUTATIVE (EUROFUNG)-RELATED"/>
    <property type="match status" value="1"/>
</dbReference>
<dbReference type="GO" id="GO:0020037">
    <property type="term" value="F:heme binding"/>
    <property type="evidence" value="ECO:0007669"/>
    <property type="project" value="InterPro"/>
</dbReference>
<protein>
    <submittedName>
        <fullName evidence="4">Cytochrome P450</fullName>
    </submittedName>
</protein>
<keyword evidence="5" id="KW-1185">Reference proteome</keyword>
<dbReference type="Proteomes" id="UP001140076">
    <property type="component" value="Unassembled WGS sequence"/>
</dbReference>
<dbReference type="Pfam" id="PF00067">
    <property type="entry name" value="p450"/>
    <property type="match status" value="1"/>
</dbReference>
<dbReference type="InterPro" id="IPR002397">
    <property type="entry name" value="Cyt_P450_B"/>
</dbReference>
<evidence type="ECO:0000256" key="3">
    <source>
        <dbReference type="SAM" id="MobiDB-lite"/>
    </source>
</evidence>
<accession>A0A9X3NIW0</accession>
<evidence type="ECO:0000313" key="5">
    <source>
        <dbReference type="Proteomes" id="UP001140076"/>
    </source>
</evidence>
<evidence type="ECO:0000313" key="4">
    <source>
        <dbReference type="EMBL" id="MDA0564257.1"/>
    </source>
</evidence>
<keyword evidence="2" id="KW-0349">Heme</keyword>
<gene>
    <name evidence="4" type="ORF">LG943_07950</name>
</gene>
<keyword evidence="2" id="KW-0408">Iron</keyword>
<sequence>MTETTTTPRPQYPFSSRGDSLAPELDDLRGECPVAPALSSAGAEVWLVTGHAEARRVLADTRLFDRAAVGRPGAPVQDTPVHAPEVVDAMGFLRRAGLAGEVRRALGPEHPDLPEAWVRAVVRRELAALLVGPRPGDLQHHLAARVAGEVMCRLVGIPLADLPRVAALADGDAALRGPGAEPAHDRAGMRRYLAGLIAQVRDGTAAAAGIPATGLLHRLVARNDPARGLTGDQLATILAHLFVLGYADLTSFLGVGAHNLLRRPWALEELRADPAGADRHIEELLRLSVVLGSALARIVTADTELADQPLSAGDMVLVSTDAANHDPEVFADPHRYDPRRSPNPHIRFGHGPHHCPGAPLARRVARIAFTELAHHRTLRLAVPPEHLQWRPDHTAITLTALPVRW</sequence>
<proteinExistence type="inferred from homology"/>
<organism evidence="4 5">
    <name type="scientific">Streptomonospora mangrovi</name>
    <dbReference type="NCBI Taxonomy" id="2883123"/>
    <lineage>
        <taxon>Bacteria</taxon>
        <taxon>Bacillati</taxon>
        <taxon>Actinomycetota</taxon>
        <taxon>Actinomycetes</taxon>
        <taxon>Streptosporangiales</taxon>
        <taxon>Nocardiopsidaceae</taxon>
        <taxon>Streptomonospora</taxon>
    </lineage>
</organism>
<dbReference type="InterPro" id="IPR036396">
    <property type="entry name" value="Cyt_P450_sf"/>
</dbReference>
<keyword evidence="2" id="KW-0479">Metal-binding</keyword>
<comment type="similarity">
    <text evidence="1 2">Belongs to the cytochrome P450 family.</text>
</comment>
<dbReference type="Gene3D" id="1.10.630.10">
    <property type="entry name" value="Cytochrome P450"/>
    <property type="match status" value="1"/>
</dbReference>
<dbReference type="PRINTS" id="PR00359">
    <property type="entry name" value="BP450"/>
</dbReference>
<dbReference type="GO" id="GO:0016705">
    <property type="term" value="F:oxidoreductase activity, acting on paired donors, with incorporation or reduction of molecular oxygen"/>
    <property type="evidence" value="ECO:0007669"/>
    <property type="project" value="InterPro"/>
</dbReference>